<proteinExistence type="predicted"/>
<name>A0ABQ7I104_9MICR</name>
<protein>
    <submittedName>
        <fullName evidence="1">Uncharacterized protein</fullName>
    </submittedName>
</protein>
<gene>
    <name evidence="1" type="ORF">TCON_0737</name>
</gene>
<evidence type="ECO:0000313" key="2">
    <source>
        <dbReference type="Proteomes" id="UP001516464"/>
    </source>
</evidence>
<dbReference type="Proteomes" id="UP001516464">
    <property type="component" value="Unassembled WGS sequence"/>
</dbReference>
<keyword evidence="2" id="KW-1185">Reference proteome</keyword>
<comment type="caution">
    <text evidence="1">The sequence shown here is derived from an EMBL/GenBank/DDBJ whole genome shotgun (WGS) entry which is preliminary data.</text>
</comment>
<evidence type="ECO:0000313" key="1">
    <source>
        <dbReference type="EMBL" id="KAF7684063.1"/>
    </source>
</evidence>
<reference evidence="1 2" key="1">
    <citation type="submission" date="2019-01" db="EMBL/GenBank/DDBJ databases">
        <title>Genomes sequencing and comparative genomics of infectious freshwater microsporidia, Cucumispora dikerogammari and Thelohania contejeani.</title>
        <authorList>
            <person name="Cormier A."/>
            <person name="Giraud I."/>
            <person name="Wattier R."/>
            <person name="Teixeira M."/>
            <person name="Grandjean F."/>
            <person name="Rigaud T."/>
            <person name="Cordaux R."/>
        </authorList>
    </citation>
    <scope>NUCLEOTIDE SEQUENCE [LARGE SCALE GENOMIC DNA]</scope>
    <source>
        <strain evidence="1">T1</strain>
        <tissue evidence="1">Spores</tissue>
    </source>
</reference>
<accession>A0ABQ7I104</accession>
<sequence length="106" mass="12810">MRIGLQRMEVKSQCMLYGLWETLEKYKNVILREAAMLKDIENNKTYFSLIQNYFNINKNKSHEKLHIAQSNNIVCLINFFILIKHRRNDHVQKQFILISRIEILQE</sequence>
<organism evidence="1 2">
    <name type="scientific">Astathelohania contejeani</name>
    <dbReference type="NCBI Taxonomy" id="164912"/>
    <lineage>
        <taxon>Eukaryota</taxon>
        <taxon>Fungi</taxon>
        <taxon>Fungi incertae sedis</taxon>
        <taxon>Microsporidia</taxon>
        <taxon>Astathelohaniidae</taxon>
        <taxon>Astathelohania</taxon>
    </lineage>
</organism>
<dbReference type="EMBL" id="SBIQ01000031">
    <property type="protein sequence ID" value="KAF7684063.1"/>
    <property type="molecule type" value="Genomic_DNA"/>
</dbReference>